<dbReference type="Proteomes" id="UP001595632">
    <property type="component" value="Unassembled WGS sequence"/>
</dbReference>
<keyword evidence="1" id="KW-0732">Signal</keyword>
<dbReference type="Pfam" id="PF11845">
    <property type="entry name" value="Tll0287-like"/>
    <property type="match status" value="1"/>
</dbReference>
<dbReference type="RefSeq" id="WP_275633810.1">
    <property type="nucleotide sequence ID" value="NZ_JARGYD010000006.1"/>
</dbReference>
<feature type="domain" description="Tll0287-like" evidence="2">
    <location>
        <begin position="108"/>
        <end position="256"/>
    </location>
</feature>
<sequence length="261" mass="28016">MTKPRSPRRLAPARPLRLLLAPLAAVTLLALPLPAPAQDHDALVTTGNRLAALLRAGRAVVSANQDRINDATVGDKGLTPDVFMDQVMAAYLETNGEPPLTDDLTDLQRRLTQAQLDAMRAVVAEQQQVINMEGMGFKGFIPAVFARLVNERFGETVGDLANVKVTAPPDLVRNRTARPDAWEAEVIETRFGAADHEKGAPWFEVVDGADFRMLIPEYYSASCLSCHGGPAGEVDVTGFPKEGGTEGELGGAISIILHDAQ</sequence>
<feature type="signal peptide" evidence="1">
    <location>
        <begin position="1"/>
        <end position="37"/>
    </location>
</feature>
<evidence type="ECO:0000313" key="3">
    <source>
        <dbReference type="EMBL" id="MFC3144485.1"/>
    </source>
</evidence>
<keyword evidence="4" id="KW-1185">Reference proteome</keyword>
<name>A0ABV7GWZ9_9RHOB</name>
<dbReference type="EMBL" id="JBHRTB010000010">
    <property type="protein sequence ID" value="MFC3144485.1"/>
    <property type="molecule type" value="Genomic_DNA"/>
</dbReference>
<gene>
    <name evidence="3" type="ORF">ACFOGP_17300</name>
</gene>
<reference evidence="4" key="1">
    <citation type="journal article" date="2019" name="Int. J. Syst. Evol. Microbiol.">
        <title>The Global Catalogue of Microorganisms (GCM) 10K type strain sequencing project: providing services to taxonomists for standard genome sequencing and annotation.</title>
        <authorList>
            <consortium name="The Broad Institute Genomics Platform"/>
            <consortium name="The Broad Institute Genome Sequencing Center for Infectious Disease"/>
            <person name="Wu L."/>
            <person name="Ma J."/>
        </authorList>
    </citation>
    <scope>NUCLEOTIDE SEQUENCE [LARGE SCALE GENOMIC DNA]</scope>
    <source>
        <strain evidence="4">KCTC 52366</strain>
    </source>
</reference>
<protein>
    <submittedName>
        <fullName evidence="3">DUF3365 domain-containing protein</fullName>
    </submittedName>
</protein>
<organism evidence="3 4">
    <name type="scientific">Psychromarinibacter halotolerans</name>
    <dbReference type="NCBI Taxonomy" id="1775175"/>
    <lineage>
        <taxon>Bacteria</taxon>
        <taxon>Pseudomonadati</taxon>
        <taxon>Pseudomonadota</taxon>
        <taxon>Alphaproteobacteria</taxon>
        <taxon>Rhodobacterales</taxon>
        <taxon>Paracoccaceae</taxon>
        <taxon>Psychromarinibacter</taxon>
    </lineage>
</organism>
<accession>A0ABV7GWZ9</accession>
<evidence type="ECO:0000313" key="4">
    <source>
        <dbReference type="Proteomes" id="UP001595632"/>
    </source>
</evidence>
<dbReference type="InterPro" id="IPR021796">
    <property type="entry name" value="Tll0287-like_dom"/>
</dbReference>
<proteinExistence type="predicted"/>
<evidence type="ECO:0000256" key="1">
    <source>
        <dbReference type="SAM" id="SignalP"/>
    </source>
</evidence>
<feature type="chain" id="PRO_5046437807" evidence="1">
    <location>
        <begin position="38"/>
        <end position="261"/>
    </location>
</feature>
<evidence type="ECO:0000259" key="2">
    <source>
        <dbReference type="Pfam" id="PF11845"/>
    </source>
</evidence>
<comment type="caution">
    <text evidence="3">The sequence shown here is derived from an EMBL/GenBank/DDBJ whole genome shotgun (WGS) entry which is preliminary data.</text>
</comment>